<keyword evidence="4 6" id="KW-0450">Lipoyl</keyword>
<dbReference type="PANTHER" id="PTHR43178:SF14">
    <property type="entry name" value="LIPOAMIDE ACYLTRANSFERASE COMPONENT OF BRANCHED-CHAIN ALPHA-KETO ACID DEHYDROGENASE COMPLEX, MITOCHONDRIAL"/>
    <property type="match status" value="1"/>
</dbReference>
<dbReference type="Gene3D" id="3.30.559.10">
    <property type="entry name" value="Chloramphenicol acetyltransferase-like domain"/>
    <property type="match status" value="1"/>
</dbReference>
<dbReference type="SUPFAM" id="SSF52777">
    <property type="entry name" value="CoA-dependent acyltransferases"/>
    <property type="match status" value="1"/>
</dbReference>
<evidence type="ECO:0000313" key="9">
    <source>
        <dbReference type="EMBL" id="CAH1416001.1"/>
    </source>
</evidence>
<name>A0AAU9LMK2_9ASTR</name>
<gene>
    <name evidence="9" type="ORF">LVIROSA_LOCUS3805</name>
</gene>
<dbReference type="FunFam" id="4.10.320.10:FF:000002">
    <property type="entry name" value="Dihydrolipoamide acetyltransferase component of pyruvate dehydrogenase complex"/>
    <property type="match status" value="1"/>
</dbReference>
<dbReference type="Pfam" id="PF00364">
    <property type="entry name" value="Biotin_lipoyl"/>
    <property type="match status" value="1"/>
</dbReference>
<dbReference type="PROSITE" id="PS51826">
    <property type="entry name" value="PSBD"/>
    <property type="match status" value="1"/>
</dbReference>
<dbReference type="GO" id="GO:0005739">
    <property type="term" value="C:mitochondrion"/>
    <property type="evidence" value="ECO:0007669"/>
    <property type="project" value="TreeGrafter"/>
</dbReference>
<keyword evidence="3 6" id="KW-0808">Transferase</keyword>
<dbReference type="GO" id="GO:0016407">
    <property type="term" value="F:acetyltransferase activity"/>
    <property type="evidence" value="ECO:0007669"/>
    <property type="project" value="TreeGrafter"/>
</dbReference>
<evidence type="ECO:0000256" key="4">
    <source>
        <dbReference type="ARBA" id="ARBA00022823"/>
    </source>
</evidence>
<organism evidence="9 10">
    <name type="scientific">Lactuca virosa</name>
    <dbReference type="NCBI Taxonomy" id="75947"/>
    <lineage>
        <taxon>Eukaryota</taxon>
        <taxon>Viridiplantae</taxon>
        <taxon>Streptophyta</taxon>
        <taxon>Embryophyta</taxon>
        <taxon>Tracheophyta</taxon>
        <taxon>Spermatophyta</taxon>
        <taxon>Magnoliopsida</taxon>
        <taxon>eudicotyledons</taxon>
        <taxon>Gunneridae</taxon>
        <taxon>Pentapetalae</taxon>
        <taxon>asterids</taxon>
        <taxon>campanulids</taxon>
        <taxon>Asterales</taxon>
        <taxon>Asteraceae</taxon>
        <taxon>Cichorioideae</taxon>
        <taxon>Cichorieae</taxon>
        <taxon>Lactucinae</taxon>
        <taxon>Lactuca</taxon>
    </lineage>
</organism>
<dbReference type="InterPro" id="IPR023213">
    <property type="entry name" value="CAT-like_dom_sf"/>
</dbReference>
<dbReference type="Gene3D" id="4.10.320.10">
    <property type="entry name" value="E3-binding domain"/>
    <property type="match status" value="1"/>
</dbReference>
<evidence type="ECO:0000256" key="6">
    <source>
        <dbReference type="RuleBase" id="RU003423"/>
    </source>
</evidence>
<proteinExistence type="inferred from homology"/>
<dbReference type="PROSITE" id="PS50968">
    <property type="entry name" value="BIOTINYL_LIPOYL"/>
    <property type="match status" value="1"/>
</dbReference>
<comment type="cofactor">
    <cofactor evidence="1 6">
        <name>(R)-lipoate</name>
        <dbReference type="ChEBI" id="CHEBI:83088"/>
    </cofactor>
</comment>
<feature type="domain" description="Lipoyl-binding" evidence="7">
    <location>
        <begin position="1"/>
        <end position="52"/>
    </location>
</feature>
<evidence type="ECO:0000256" key="2">
    <source>
        <dbReference type="ARBA" id="ARBA00007317"/>
    </source>
</evidence>
<dbReference type="AlphaFoldDB" id="A0AAU9LMK2"/>
<dbReference type="InterPro" id="IPR036625">
    <property type="entry name" value="E3-bd_dom_sf"/>
</dbReference>
<dbReference type="CDD" id="cd06849">
    <property type="entry name" value="lipoyl_domain"/>
    <property type="match status" value="1"/>
</dbReference>
<dbReference type="Pfam" id="PF00198">
    <property type="entry name" value="2-oxoacid_dh"/>
    <property type="match status" value="1"/>
</dbReference>
<dbReference type="InterPro" id="IPR001078">
    <property type="entry name" value="2-oxoacid_DH_actylTfrase"/>
</dbReference>
<feature type="domain" description="Peripheral subunit-binding (PSBD)" evidence="8">
    <location>
        <begin position="90"/>
        <end position="127"/>
    </location>
</feature>
<dbReference type="PANTHER" id="PTHR43178">
    <property type="entry name" value="DIHYDROLIPOAMIDE ACETYLTRANSFERASE COMPONENT OF PYRUVATE DEHYDROGENASE COMPLEX"/>
    <property type="match status" value="1"/>
</dbReference>
<dbReference type="GO" id="GO:0031405">
    <property type="term" value="F:lipoic acid binding"/>
    <property type="evidence" value="ECO:0007669"/>
    <property type="project" value="TreeGrafter"/>
</dbReference>
<dbReference type="Pfam" id="PF02817">
    <property type="entry name" value="E3_binding"/>
    <property type="match status" value="1"/>
</dbReference>
<keyword evidence="5 6" id="KW-0012">Acyltransferase</keyword>
<evidence type="ECO:0000256" key="1">
    <source>
        <dbReference type="ARBA" id="ARBA00001938"/>
    </source>
</evidence>
<dbReference type="InterPro" id="IPR000089">
    <property type="entry name" value="Biotin_lipoyl"/>
</dbReference>
<sequence>MGDHVEEYEPLCEVQSDKATIEITSRYKEKVSKILHAPGDIIKVGETLLQLVVDDSAVPFNDSDALVVSDGSKSDEHKLELRKSHANDNLSTPAVRSLAKQHGIDLADVTGSGKHGRILKEDVLKYGLEKGIIDDKPAFNPTSIEPMSGPEEQLQEMAESLYHDKIFSLRAYQRAMVKSMTAAASVPHFLYVEEINCDGLMKLKSAFQKENTDPDIKFTFLPVLIKSLSMALTTHPLVNNTFNLENYEVTLKGSHYIGIAMATPSGLVVANIKNVQSLSILEITKELSRLIKLAMAKNRDKLS</sequence>
<dbReference type="Proteomes" id="UP001157418">
    <property type="component" value="Unassembled WGS sequence"/>
</dbReference>
<dbReference type="InterPro" id="IPR004167">
    <property type="entry name" value="PSBD"/>
</dbReference>
<dbReference type="SUPFAM" id="SSF47005">
    <property type="entry name" value="Peripheral subunit-binding domain of 2-oxo acid dehydrogenase complex"/>
    <property type="match status" value="1"/>
</dbReference>
<dbReference type="EMBL" id="CAKMRJ010000002">
    <property type="protein sequence ID" value="CAH1416001.1"/>
    <property type="molecule type" value="Genomic_DNA"/>
</dbReference>
<protein>
    <recommendedName>
        <fullName evidence="6">Dihydrolipoamide acetyltransferase component of pyruvate dehydrogenase complex</fullName>
        <ecNumber evidence="6">2.3.1.-</ecNumber>
    </recommendedName>
</protein>
<evidence type="ECO:0000256" key="5">
    <source>
        <dbReference type="ARBA" id="ARBA00023315"/>
    </source>
</evidence>
<dbReference type="Gene3D" id="2.40.50.100">
    <property type="match status" value="1"/>
</dbReference>
<evidence type="ECO:0000259" key="7">
    <source>
        <dbReference type="PROSITE" id="PS50968"/>
    </source>
</evidence>
<dbReference type="InterPro" id="IPR050743">
    <property type="entry name" value="2-oxoacid_DH_E2_comp"/>
</dbReference>
<dbReference type="EC" id="2.3.1.-" evidence="6"/>
<dbReference type="SUPFAM" id="SSF51230">
    <property type="entry name" value="Single hybrid motif"/>
    <property type="match status" value="1"/>
</dbReference>
<dbReference type="InterPro" id="IPR011053">
    <property type="entry name" value="Single_hybrid_motif"/>
</dbReference>
<evidence type="ECO:0000313" key="10">
    <source>
        <dbReference type="Proteomes" id="UP001157418"/>
    </source>
</evidence>
<keyword evidence="10" id="KW-1185">Reference proteome</keyword>
<evidence type="ECO:0000256" key="3">
    <source>
        <dbReference type="ARBA" id="ARBA00022679"/>
    </source>
</evidence>
<accession>A0AAU9LMK2</accession>
<comment type="caution">
    <text evidence="9">The sequence shown here is derived from an EMBL/GenBank/DDBJ whole genome shotgun (WGS) entry which is preliminary data.</text>
</comment>
<reference evidence="9 10" key="1">
    <citation type="submission" date="2022-01" db="EMBL/GenBank/DDBJ databases">
        <authorList>
            <person name="Xiong W."/>
            <person name="Schranz E."/>
        </authorList>
    </citation>
    <scope>NUCLEOTIDE SEQUENCE [LARGE SCALE GENOMIC DNA]</scope>
</reference>
<comment type="similarity">
    <text evidence="2 6">Belongs to the 2-oxoacid dehydrogenase family.</text>
</comment>
<evidence type="ECO:0000259" key="8">
    <source>
        <dbReference type="PROSITE" id="PS51826"/>
    </source>
</evidence>